<organism evidence="3">
    <name type="scientific">marine sediment metagenome</name>
    <dbReference type="NCBI Taxonomy" id="412755"/>
    <lineage>
        <taxon>unclassified sequences</taxon>
        <taxon>metagenomes</taxon>
        <taxon>ecological metagenomes</taxon>
    </lineage>
</organism>
<dbReference type="AlphaFoldDB" id="X0TF21"/>
<keyword evidence="2" id="KW-1133">Transmembrane helix</keyword>
<keyword evidence="2" id="KW-0472">Membrane</keyword>
<dbReference type="InterPro" id="IPR009045">
    <property type="entry name" value="Zn_M74/Hedgehog-like"/>
</dbReference>
<evidence type="ECO:0000256" key="1">
    <source>
        <dbReference type="SAM" id="MobiDB-lite"/>
    </source>
</evidence>
<keyword evidence="2" id="KW-0812">Transmembrane</keyword>
<evidence type="ECO:0000313" key="3">
    <source>
        <dbReference type="EMBL" id="GAF91804.1"/>
    </source>
</evidence>
<protein>
    <recommendedName>
        <fullName evidence="4">Peptidase M15C domain-containing protein</fullName>
    </recommendedName>
</protein>
<evidence type="ECO:0000256" key="2">
    <source>
        <dbReference type="SAM" id="Phobius"/>
    </source>
</evidence>
<accession>X0TF21</accession>
<feature type="region of interest" description="Disordered" evidence="1">
    <location>
        <begin position="51"/>
        <end position="73"/>
    </location>
</feature>
<gene>
    <name evidence="3" type="ORF">S01H1_22782</name>
</gene>
<sequence>KGSHNSMPSKAVDLAPYPVDWKDAQAFVYLAGFVVGIGAMMGIRLRWGGDWDSDRQTDDESFRDLGHIEIDEE</sequence>
<dbReference type="Gene3D" id="3.30.1380.10">
    <property type="match status" value="1"/>
</dbReference>
<proteinExistence type="predicted"/>
<feature type="non-terminal residue" evidence="3">
    <location>
        <position position="1"/>
    </location>
</feature>
<dbReference type="EMBL" id="BARS01012943">
    <property type="protein sequence ID" value="GAF91804.1"/>
    <property type="molecule type" value="Genomic_DNA"/>
</dbReference>
<reference evidence="3" key="1">
    <citation type="journal article" date="2014" name="Front. Microbiol.">
        <title>High frequency of phylogenetically diverse reductive dehalogenase-homologous genes in deep subseafloor sedimentary metagenomes.</title>
        <authorList>
            <person name="Kawai M."/>
            <person name="Futagami T."/>
            <person name="Toyoda A."/>
            <person name="Takaki Y."/>
            <person name="Nishi S."/>
            <person name="Hori S."/>
            <person name="Arai W."/>
            <person name="Tsubouchi T."/>
            <person name="Morono Y."/>
            <person name="Uchiyama I."/>
            <person name="Ito T."/>
            <person name="Fujiyama A."/>
            <person name="Inagaki F."/>
            <person name="Takami H."/>
        </authorList>
    </citation>
    <scope>NUCLEOTIDE SEQUENCE</scope>
    <source>
        <strain evidence="3">Expedition CK06-06</strain>
    </source>
</reference>
<evidence type="ECO:0008006" key="4">
    <source>
        <dbReference type="Google" id="ProtNLM"/>
    </source>
</evidence>
<feature type="transmembrane region" description="Helical" evidence="2">
    <location>
        <begin position="26"/>
        <end position="45"/>
    </location>
</feature>
<comment type="caution">
    <text evidence="3">The sequence shown here is derived from an EMBL/GenBank/DDBJ whole genome shotgun (WGS) entry which is preliminary data.</text>
</comment>
<name>X0TF21_9ZZZZ</name>